<reference evidence="3 4" key="2">
    <citation type="submission" date="2020-03" db="EMBL/GenBank/DDBJ databases">
        <authorList>
            <person name="Ichikawa N."/>
            <person name="Kimura A."/>
            <person name="Kitahashi Y."/>
            <person name="Uohara A."/>
        </authorList>
    </citation>
    <scope>NUCLEOTIDE SEQUENCE [LARGE SCALE GENOMIC DNA]</scope>
    <source>
        <strain evidence="3 4">NBRC 107702</strain>
    </source>
</reference>
<dbReference type="AlphaFoldDB" id="A0A6F8XWV9"/>
<dbReference type="KEGG" id="pfla:Pflav_046310"/>
<dbReference type="PANTHER" id="PTHR11895:SF7">
    <property type="entry name" value="GLUTAMYL-TRNA(GLN) AMIDOTRANSFERASE SUBUNIT A, MITOCHONDRIAL"/>
    <property type="match status" value="1"/>
</dbReference>
<keyword evidence="4" id="KW-1185">Reference proteome</keyword>
<dbReference type="Pfam" id="PF01425">
    <property type="entry name" value="Amidase"/>
    <property type="match status" value="1"/>
</dbReference>
<reference evidence="3 4" key="1">
    <citation type="submission" date="2020-03" db="EMBL/GenBank/DDBJ databases">
        <title>Whole genome shotgun sequence of Phytohabitans flavus NBRC 107702.</title>
        <authorList>
            <person name="Komaki H."/>
            <person name="Tamura T."/>
        </authorList>
    </citation>
    <scope>NUCLEOTIDE SEQUENCE [LARGE SCALE GENOMIC DNA]</scope>
    <source>
        <strain evidence="3 4">NBRC 107702</strain>
    </source>
</reference>
<dbReference type="SUPFAM" id="SSF75304">
    <property type="entry name" value="Amidase signature (AS) enzymes"/>
    <property type="match status" value="1"/>
</dbReference>
<gene>
    <name evidence="3" type="ORF">Pflav_046310</name>
</gene>
<evidence type="ECO:0000313" key="3">
    <source>
        <dbReference type="EMBL" id="BCB78221.1"/>
    </source>
</evidence>
<sequence length="581" mass="61976">MTDTVPVVDTDANLDEVPQDKTIDRRWFLARTAAIAAGTTAAAWLPEAASAAPVPLGAHPFAYARNVRPDARGDLTELTIAEAAELIRTGRLSPVTLTEAYLDRIDKYEDIYLAFNHLKSRSELLAEARALGRKRGKPHPLHGISFAPKDNYYTHDMPTTANSPIFLGFVPDYDATCIARLRDEDAIMLGKAQMGALASGRGVIPGTNIPTNRNAWTPDDIRYNPAGSSSGTGTAVAARLATGGIGTQTGGSITGPSVAENLTGMAPTFGRTSLYGVIPLTYTVDRTGPMARDAKDCAIILQALAGPDRNDPRTRGLPPVPDFVTAATPVTRGRKVVPRYRTTVGVPPDFLTVSDAQQVALRRTMLGVLADIGYRVVDVTMPDEWNLLVGDLAETQHASGAHYFMPWLKQDVRLFGPRLDGFLPFVLRSGPGLLKLQQANLILLKRIVEQLFAQCDVTFVNAGNFNRPGLPTISMPIGFGTDNTTGLTVPRGVVLGGAPFGEQRLLSVVAAYQAVTDFHLRRPPDPTLPTLAATTTATARATAALSAAGATSFGGGSALRQHTLAENAKHPVSNTFDPDEA</sequence>
<dbReference type="InterPro" id="IPR006311">
    <property type="entry name" value="TAT_signal"/>
</dbReference>
<dbReference type="GO" id="GO:0003824">
    <property type="term" value="F:catalytic activity"/>
    <property type="evidence" value="ECO:0007669"/>
    <property type="project" value="InterPro"/>
</dbReference>
<feature type="domain" description="Amidase" evidence="2">
    <location>
        <begin position="97"/>
        <end position="388"/>
    </location>
</feature>
<protein>
    <recommendedName>
        <fullName evidence="2">Amidase domain-containing protein</fullName>
    </recommendedName>
</protein>
<dbReference type="InterPro" id="IPR000120">
    <property type="entry name" value="Amidase"/>
</dbReference>
<evidence type="ECO:0000313" key="4">
    <source>
        <dbReference type="Proteomes" id="UP000502508"/>
    </source>
</evidence>
<comment type="similarity">
    <text evidence="1">Belongs to the amidase family.</text>
</comment>
<dbReference type="PROSITE" id="PS51318">
    <property type="entry name" value="TAT"/>
    <property type="match status" value="1"/>
</dbReference>
<organism evidence="3 4">
    <name type="scientific">Phytohabitans flavus</name>
    <dbReference type="NCBI Taxonomy" id="1076124"/>
    <lineage>
        <taxon>Bacteria</taxon>
        <taxon>Bacillati</taxon>
        <taxon>Actinomycetota</taxon>
        <taxon>Actinomycetes</taxon>
        <taxon>Micromonosporales</taxon>
        <taxon>Micromonosporaceae</taxon>
    </lineage>
</organism>
<dbReference type="Proteomes" id="UP000502508">
    <property type="component" value="Chromosome"/>
</dbReference>
<name>A0A6F8XWV9_9ACTN</name>
<evidence type="ECO:0000259" key="2">
    <source>
        <dbReference type="Pfam" id="PF01425"/>
    </source>
</evidence>
<dbReference type="InterPro" id="IPR036928">
    <property type="entry name" value="AS_sf"/>
</dbReference>
<accession>A0A6F8XWV9</accession>
<proteinExistence type="inferred from homology"/>
<dbReference type="Gene3D" id="3.90.1300.10">
    <property type="entry name" value="Amidase signature (AS) domain"/>
    <property type="match status" value="1"/>
</dbReference>
<dbReference type="RefSeq" id="WP_173037800.1">
    <property type="nucleotide sequence ID" value="NZ_AP022870.1"/>
</dbReference>
<dbReference type="InterPro" id="IPR023631">
    <property type="entry name" value="Amidase_dom"/>
</dbReference>
<dbReference type="EMBL" id="AP022870">
    <property type="protein sequence ID" value="BCB78221.1"/>
    <property type="molecule type" value="Genomic_DNA"/>
</dbReference>
<dbReference type="PANTHER" id="PTHR11895">
    <property type="entry name" value="TRANSAMIDASE"/>
    <property type="match status" value="1"/>
</dbReference>
<evidence type="ECO:0000256" key="1">
    <source>
        <dbReference type="ARBA" id="ARBA00009199"/>
    </source>
</evidence>